<dbReference type="Proteomes" id="UP000462066">
    <property type="component" value="Unassembled WGS sequence"/>
</dbReference>
<dbReference type="SUPFAM" id="SSF160631">
    <property type="entry name" value="SMI1/KNR4-like"/>
    <property type="match status" value="1"/>
</dbReference>
<dbReference type="InterPro" id="IPR037883">
    <property type="entry name" value="Knr4/Smi1-like_sf"/>
</dbReference>
<evidence type="ECO:0000313" key="3">
    <source>
        <dbReference type="Proteomes" id="UP000462066"/>
    </source>
</evidence>
<dbReference type="Pfam" id="PF09346">
    <property type="entry name" value="SMI1_KNR4"/>
    <property type="match status" value="1"/>
</dbReference>
<proteinExistence type="predicted"/>
<dbReference type="SMART" id="SM00860">
    <property type="entry name" value="SMI1_KNR4"/>
    <property type="match status" value="1"/>
</dbReference>
<dbReference type="AlphaFoldDB" id="A0A7V8K5N9"/>
<organism evidence="2 3">
    <name type="scientific">Pseudoxanthomonas broegbernensis</name>
    <dbReference type="NCBI Taxonomy" id="83619"/>
    <lineage>
        <taxon>Bacteria</taxon>
        <taxon>Pseudomonadati</taxon>
        <taxon>Pseudomonadota</taxon>
        <taxon>Gammaproteobacteria</taxon>
        <taxon>Lysobacterales</taxon>
        <taxon>Lysobacteraceae</taxon>
        <taxon>Pseudoxanthomonas</taxon>
    </lineage>
</organism>
<gene>
    <name evidence="2" type="ORF">B1992_14930</name>
</gene>
<feature type="domain" description="Knr4/Smi1-like" evidence="1">
    <location>
        <begin position="13"/>
        <end position="126"/>
    </location>
</feature>
<dbReference type="Gene3D" id="3.40.1580.10">
    <property type="entry name" value="SMI1/KNR4-like"/>
    <property type="match status" value="1"/>
</dbReference>
<dbReference type="InterPro" id="IPR018958">
    <property type="entry name" value="Knr4/Smi1-like_dom"/>
</dbReference>
<dbReference type="RefSeq" id="WP_162312311.1">
    <property type="nucleotide sequence ID" value="NZ_JACHGU010000019.1"/>
</dbReference>
<comment type="caution">
    <text evidence="2">The sequence shown here is derived from an EMBL/GenBank/DDBJ whole genome shotgun (WGS) entry which is preliminary data.</text>
</comment>
<evidence type="ECO:0000313" key="2">
    <source>
        <dbReference type="EMBL" id="KAF1684583.1"/>
    </source>
</evidence>
<reference evidence="2 3" key="1">
    <citation type="submission" date="2017-10" db="EMBL/GenBank/DDBJ databases">
        <title>Whole genome sequencing of Pseudoxanthomonas broegbernensis DSM 12573(T).</title>
        <authorList>
            <person name="Kumar S."/>
            <person name="Bansal K."/>
            <person name="Kaur A."/>
            <person name="Patil P."/>
            <person name="Sharma S."/>
            <person name="Patil P.B."/>
        </authorList>
    </citation>
    <scope>NUCLEOTIDE SEQUENCE [LARGE SCALE GENOMIC DNA]</scope>
    <source>
        <strain evidence="2 3">DSM 12573</strain>
    </source>
</reference>
<evidence type="ECO:0000259" key="1">
    <source>
        <dbReference type="SMART" id="SM00860"/>
    </source>
</evidence>
<sequence length="131" mass="14660">MIYRLTEGQLDPPADPYLVEGLSSSLGLVLPCDYLDFLRQHDGGEGFLGENYVIFWKASELADFNREYEVEKYAPGIFLFGSSGGGEGYGFDMELTERLVVQIPFIGMDRRLAIPVAKNFPDLFAQFSSSQ</sequence>
<accession>A0A7V8K5N9</accession>
<dbReference type="EMBL" id="MWIP01000030">
    <property type="protein sequence ID" value="KAF1684583.1"/>
    <property type="molecule type" value="Genomic_DNA"/>
</dbReference>
<name>A0A7V8K5N9_9GAMM</name>
<keyword evidence="3" id="KW-1185">Reference proteome</keyword>
<protein>
    <submittedName>
        <fullName evidence="2">SMI1/KNR4 family protein</fullName>
    </submittedName>
</protein>